<dbReference type="SUPFAM" id="SSF81301">
    <property type="entry name" value="Nucleotidyltransferase"/>
    <property type="match status" value="1"/>
</dbReference>
<dbReference type="OrthoDB" id="9793109at2"/>
<dbReference type="GO" id="GO:0016740">
    <property type="term" value="F:transferase activity"/>
    <property type="evidence" value="ECO:0007669"/>
    <property type="project" value="UniProtKB-KW"/>
</dbReference>
<dbReference type="AlphaFoldDB" id="A0A4R8FZD4"/>
<protein>
    <submittedName>
        <fullName evidence="2">Nucleotidyltransferase-like protein</fullName>
    </submittedName>
</protein>
<feature type="domain" description="Polymerase beta nucleotidyltransferase" evidence="1">
    <location>
        <begin position="13"/>
        <end position="101"/>
    </location>
</feature>
<comment type="caution">
    <text evidence="2">The sequence shown here is derived from an EMBL/GenBank/DDBJ whole genome shotgun (WGS) entry which is preliminary data.</text>
</comment>
<evidence type="ECO:0000313" key="3">
    <source>
        <dbReference type="Proteomes" id="UP000294489"/>
    </source>
</evidence>
<dbReference type="RefSeq" id="WP_134015531.1">
    <property type="nucleotide sequence ID" value="NZ_SOEC01000002.1"/>
</dbReference>
<dbReference type="InterPro" id="IPR041633">
    <property type="entry name" value="Polbeta"/>
</dbReference>
<gene>
    <name evidence="2" type="ORF">DFO67_10248</name>
</gene>
<organism evidence="2 3">
    <name type="scientific">Modicisalibacter xianhensis</name>
    <dbReference type="NCBI Taxonomy" id="442341"/>
    <lineage>
        <taxon>Bacteria</taxon>
        <taxon>Pseudomonadati</taxon>
        <taxon>Pseudomonadota</taxon>
        <taxon>Gammaproteobacteria</taxon>
        <taxon>Oceanospirillales</taxon>
        <taxon>Halomonadaceae</taxon>
        <taxon>Modicisalibacter</taxon>
    </lineage>
</organism>
<dbReference type="InterPro" id="IPR052930">
    <property type="entry name" value="TA_antitoxin_MntA"/>
</dbReference>
<dbReference type="Proteomes" id="UP000294489">
    <property type="component" value="Unassembled WGS sequence"/>
</dbReference>
<dbReference type="InterPro" id="IPR043519">
    <property type="entry name" value="NT_sf"/>
</dbReference>
<evidence type="ECO:0000313" key="2">
    <source>
        <dbReference type="EMBL" id="TDX32100.1"/>
    </source>
</evidence>
<dbReference type="Gene3D" id="3.30.460.10">
    <property type="entry name" value="Beta Polymerase, domain 2"/>
    <property type="match status" value="1"/>
</dbReference>
<proteinExistence type="predicted"/>
<evidence type="ECO:0000259" key="1">
    <source>
        <dbReference type="Pfam" id="PF18765"/>
    </source>
</evidence>
<dbReference type="EMBL" id="SOEC01000002">
    <property type="protein sequence ID" value="TDX32100.1"/>
    <property type="molecule type" value="Genomic_DNA"/>
</dbReference>
<dbReference type="NCBIfam" id="NF047752">
    <property type="entry name" value="MntA_antitoxin"/>
    <property type="match status" value="1"/>
</dbReference>
<dbReference type="PANTHER" id="PTHR43852">
    <property type="entry name" value="NUCLEOTIDYLTRANSFERASE"/>
    <property type="match status" value="1"/>
</dbReference>
<dbReference type="CDD" id="cd05403">
    <property type="entry name" value="NT_KNTase_like"/>
    <property type="match status" value="1"/>
</dbReference>
<reference evidence="2 3" key="1">
    <citation type="submission" date="2019-03" db="EMBL/GenBank/DDBJ databases">
        <title>Freshwater and sediment microbial communities from various areas in North America, analyzing microbe dynamics in response to fracking.</title>
        <authorList>
            <person name="Lamendella R."/>
        </authorList>
    </citation>
    <scope>NUCLEOTIDE SEQUENCE [LARGE SCALE GENOMIC DNA]</scope>
    <source>
        <strain evidence="2 3">6_TX</strain>
    </source>
</reference>
<keyword evidence="2" id="KW-0808">Transferase</keyword>
<sequence>MNTARPELKRCLDYLQDALPDLQAVYLFGSQAKGSANAMSDVDLAVLVPYPLAGTLRWELTGQLADLLNRDVDLVDLRIASTVMQHQIVSEGQRLWSRDHEADEFELAAMSEYWDLAIQRRELIADIKQRGHVHGR</sequence>
<dbReference type="PANTHER" id="PTHR43852:SF2">
    <property type="entry name" value="PROTEIN ADENYLYLTRANSFERASE MNTA"/>
    <property type="match status" value="1"/>
</dbReference>
<name>A0A4R8FZD4_9GAMM</name>
<accession>A0A4R8FZD4</accession>
<dbReference type="Pfam" id="PF18765">
    <property type="entry name" value="Polbeta"/>
    <property type="match status" value="1"/>
</dbReference>